<dbReference type="InterPro" id="IPR006183">
    <property type="entry name" value="Pgluconate_DH"/>
</dbReference>
<proteinExistence type="inferred from homology"/>
<dbReference type="Pfam" id="PF00393">
    <property type="entry name" value="6PGD"/>
    <property type="match status" value="1"/>
</dbReference>
<dbReference type="EC" id="1.1.1.44" evidence="5 12"/>
<evidence type="ECO:0000313" key="19">
    <source>
        <dbReference type="Proteomes" id="UP000474802"/>
    </source>
</evidence>
<dbReference type="InterPro" id="IPR008927">
    <property type="entry name" value="6-PGluconate_DH-like_C_sf"/>
</dbReference>
<dbReference type="GO" id="GO:0006098">
    <property type="term" value="P:pentose-phosphate shunt"/>
    <property type="evidence" value="ECO:0007669"/>
    <property type="project" value="UniProtKB-UniPathway"/>
</dbReference>
<dbReference type="PROSITE" id="PS00461">
    <property type="entry name" value="6PGD"/>
    <property type="match status" value="1"/>
</dbReference>
<evidence type="ECO:0000256" key="14">
    <source>
        <dbReference type="PIRSR" id="PIRSR000109-2"/>
    </source>
</evidence>
<evidence type="ECO:0000256" key="2">
    <source>
        <dbReference type="ARBA" id="ARBA00004874"/>
    </source>
</evidence>
<dbReference type="FunFam" id="1.10.1040.10:FF:000032">
    <property type="entry name" value="6-phosphogluconate dehydrogenase, decarboxylating"/>
    <property type="match status" value="1"/>
</dbReference>
<feature type="binding site" description="in other chain" evidence="14">
    <location>
        <position position="292"/>
    </location>
    <ligand>
        <name>substrate</name>
        <note>ligand shared between dimeric partners</note>
    </ligand>
</feature>
<feature type="binding site" evidence="14">
    <location>
        <position position="452"/>
    </location>
    <ligand>
        <name>substrate</name>
        <note>ligand shared between dimeric partners</note>
    </ligand>
</feature>
<evidence type="ECO:0000256" key="10">
    <source>
        <dbReference type="ARBA" id="ARBA00023126"/>
    </source>
</evidence>
<feature type="binding site" description="in other chain" evidence="14">
    <location>
        <begin position="190"/>
        <end position="191"/>
    </location>
    <ligand>
        <name>substrate</name>
        <note>ligand shared between dimeric partners</note>
    </ligand>
</feature>
<dbReference type="InterPro" id="IPR036291">
    <property type="entry name" value="NAD(P)-bd_dom_sf"/>
</dbReference>
<comment type="catalytic activity">
    <reaction evidence="11 12 16">
        <text>6-phospho-D-gluconate + NADP(+) = D-ribulose 5-phosphate + CO2 + NADPH</text>
        <dbReference type="Rhea" id="RHEA:10116"/>
        <dbReference type="ChEBI" id="CHEBI:16526"/>
        <dbReference type="ChEBI" id="CHEBI:57783"/>
        <dbReference type="ChEBI" id="CHEBI:58121"/>
        <dbReference type="ChEBI" id="CHEBI:58349"/>
        <dbReference type="ChEBI" id="CHEBI:58759"/>
        <dbReference type="EC" id="1.1.1.44"/>
    </reaction>
</comment>
<keyword evidence="9 16" id="KW-0311">Gluconate utilization</keyword>
<accession>A0A6M1SDC7</accession>
<feature type="binding site" description="in other chain" evidence="14">
    <location>
        <begin position="132"/>
        <end position="134"/>
    </location>
    <ligand>
        <name>substrate</name>
        <note>ligand shared between dimeric partners</note>
    </ligand>
</feature>
<dbReference type="GO" id="GO:0019521">
    <property type="term" value="P:D-gluconate metabolic process"/>
    <property type="evidence" value="ECO:0007669"/>
    <property type="project" value="UniProtKB-KW"/>
</dbReference>
<dbReference type="InterPro" id="IPR006115">
    <property type="entry name" value="6PGDH_NADP-bd"/>
</dbReference>
<evidence type="ECO:0000256" key="7">
    <source>
        <dbReference type="ARBA" id="ARBA00022857"/>
    </source>
</evidence>
<feature type="binding site" evidence="15">
    <location>
        <begin position="78"/>
        <end position="80"/>
    </location>
    <ligand>
        <name>NADP(+)</name>
        <dbReference type="ChEBI" id="CHEBI:58349"/>
    </ligand>
</feature>
<evidence type="ECO:0000256" key="1">
    <source>
        <dbReference type="ARBA" id="ARBA00002526"/>
    </source>
</evidence>
<evidence type="ECO:0000256" key="6">
    <source>
        <dbReference type="ARBA" id="ARBA00018193"/>
    </source>
</evidence>
<comment type="pathway">
    <text evidence="2 12 16">Carbohydrate degradation; pentose phosphate pathway; D-ribulose 5-phosphate from D-glucose 6-phosphate (oxidative stage): step 3/3.</text>
</comment>
<feature type="active site" description="Proton acceptor" evidence="13">
    <location>
        <position position="187"/>
    </location>
</feature>
<evidence type="ECO:0000259" key="17">
    <source>
        <dbReference type="SMART" id="SM01350"/>
    </source>
</evidence>
<dbReference type="InterPro" id="IPR013328">
    <property type="entry name" value="6PGD_dom2"/>
</dbReference>
<feature type="binding site" evidence="15">
    <location>
        <begin position="10"/>
        <end position="15"/>
    </location>
    <ligand>
        <name>NADP(+)</name>
        <dbReference type="ChEBI" id="CHEBI:58349"/>
    </ligand>
</feature>
<feature type="binding site" evidence="15">
    <location>
        <position position="106"/>
    </location>
    <ligand>
        <name>NADP(+)</name>
        <dbReference type="ChEBI" id="CHEBI:58349"/>
    </ligand>
</feature>
<feature type="binding site" evidence="14">
    <location>
        <position position="446"/>
    </location>
    <ligand>
        <name>substrate</name>
        <note>ligand shared between dimeric partners</note>
    </ligand>
</feature>
<dbReference type="AlphaFoldDB" id="A0A6M1SDC7"/>
<dbReference type="Gene3D" id="3.40.50.720">
    <property type="entry name" value="NAD(P)-binding Rossmann-like Domain"/>
    <property type="match status" value="1"/>
</dbReference>
<comment type="caution">
    <text evidence="18">The sequence shown here is derived from an EMBL/GenBank/DDBJ whole genome shotgun (WGS) entry which is preliminary data.</text>
</comment>
<evidence type="ECO:0000256" key="8">
    <source>
        <dbReference type="ARBA" id="ARBA00023002"/>
    </source>
</evidence>
<dbReference type="PANTHER" id="PTHR11811">
    <property type="entry name" value="6-PHOSPHOGLUCONATE DEHYDROGENASE"/>
    <property type="match status" value="1"/>
</dbReference>
<dbReference type="NCBIfam" id="TIGR00873">
    <property type="entry name" value="gnd"/>
    <property type="match status" value="1"/>
</dbReference>
<keyword evidence="19" id="KW-1185">Reference proteome</keyword>
<name>A0A6M1SDC7_9HYPH</name>
<dbReference type="SMART" id="SM01350">
    <property type="entry name" value="6PGD"/>
    <property type="match status" value="1"/>
</dbReference>
<dbReference type="Pfam" id="PF03446">
    <property type="entry name" value="NAD_binding_2"/>
    <property type="match status" value="1"/>
</dbReference>
<dbReference type="SUPFAM" id="SSF48179">
    <property type="entry name" value="6-phosphogluconate dehydrogenase C-terminal domain-like"/>
    <property type="match status" value="1"/>
</dbReference>
<evidence type="ECO:0000256" key="15">
    <source>
        <dbReference type="PIRSR" id="PIRSR000109-3"/>
    </source>
</evidence>
<dbReference type="FunFam" id="3.40.50.720:FF:000007">
    <property type="entry name" value="6-phosphogluconate dehydrogenase, decarboxylating"/>
    <property type="match status" value="1"/>
</dbReference>
<dbReference type="PRINTS" id="PR00076">
    <property type="entry name" value="6PGDHDRGNASE"/>
</dbReference>
<dbReference type="Gene3D" id="1.10.1040.10">
    <property type="entry name" value="N-(1-d-carboxylethyl)-l-norvaline Dehydrogenase, domain 2"/>
    <property type="match status" value="1"/>
</dbReference>
<dbReference type="EMBL" id="JAALFG010000002">
    <property type="protein sequence ID" value="NGP17889.1"/>
    <property type="molecule type" value="Genomic_DNA"/>
</dbReference>
<dbReference type="InterPro" id="IPR006114">
    <property type="entry name" value="6PGDH_C"/>
</dbReference>
<feature type="binding site" description="in other chain" evidence="14">
    <location>
        <position position="106"/>
    </location>
    <ligand>
        <name>substrate</name>
        <note>ligand shared between dimeric partners</note>
    </ligand>
</feature>
<dbReference type="SUPFAM" id="SSF51735">
    <property type="entry name" value="NAD(P)-binding Rossmann-fold domains"/>
    <property type="match status" value="1"/>
</dbReference>
<keyword evidence="8 12" id="KW-0560">Oxidoreductase</keyword>
<comment type="subunit">
    <text evidence="4 12">Homodimer.</text>
</comment>
<dbReference type="Gene3D" id="1.20.5.320">
    <property type="entry name" value="6-Phosphogluconate Dehydrogenase, domain 3"/>
    <property type="match status" value="1"/>
</dbReference>
<reference evidence="18 19" key="2">
    <citation type="submission" date="2020-03" db="EMBL/GenBank/DDBJ databases">
        <title>Devosia chinhatensis sp. nov., isolated from a hexachlorocyclohexane (HCH) dump site in India.</title>
        <authorList>
            <person name="Kumar M."/>
            <person name="Lal R."/>
        </authorList>
    </citation>
    <scope>NUCLEOTIDE SEQUENCE [LARGE SCALE GENOMIC DNA]</scope>
    <source>
        <strain evidence="18 19">H239</strain>
    </source>
</reference>
<dbReference type="InterPro" id="IPR006113">
    <property type="entry name" value="6PGDH_Gnd/GntZ"/>
</dbReference>
<feature type="domain" description="6-phosphogluconate dehydrogenase C-terminal" evidence="17">
    <location>
        <begin position="183"/>
        <end position="468"/>
    </location>
</feature>
<evidence type="ECO:0000256" key="13">
    <source>
        <dbReference type="PIRSR" id="PIRSR000109-1"/>
    </source>
</evidence>
<evidence type="ECO:0000256" key="16">
    <source>
        <dbReference type="RuleBase" id="RU000485"/>
    </source>
</evidence>
<keyword evidence="10 12" id="KW-0570">Pentose shunt</keyword>
<evidence type="ECO:0000313" key="18">
    <source>
        <dbReference type="EMBL" id="NGP17889.1"/>
    </source>
</evidence>
<reference evidence="18 19" key="1">
    <citation type="submission" date="2020-02" db="EMBL/GenBank/DDBJ databases">
        <authorList>
            <person name="Khan S.A."/>
            <person name="Jeon C.O."/>
            <person name="Chun B.H."/>
        </authorList>
    </citation>
    <scope>NUCLEOTIDE SEQUENCE [LARGE SCALE GENOMIC DNA]</scope>
    <source>
        <strain evidence="18 19">H239</strain>
    </source>
</reference>
<dbReference type="GO" id="GO:0050661">
    <property type="term" value="F:NADP binding"/>
    <property type="evidence" value="ECO:0007669"/>
    <property type="project" value="InterPro"/>
</dbReference>
<evidence type="ECO:0000256" key="9">
    <source>
        <dbReference type="ARBA" id="ARBA00023064"/>
    </source>
</evidence>
<feature type="active site" description="Proton donor" evidence="13">
    <location>
        <position position="194"/>
    </location>
</feature>
<evidence type="ECO:0000256" key="4">
    <source>
        <dbReference type="ARBA" id="ARBA00011738"/>
    </source>
</evidence>
<evidence type="ECO:0000256" key="3">
    <source>
        <dbReference type="ARBA" id="ARBA00008419"/>
    </source>
</evidence>
<dbReference type="NCBIfam" id="NF006765">
    <property type="entry name" value="PRK09287.1"/>
    <property type="match status" value="1"/>
</dbReference>
<evidence type="ECO:0000256" key="12">
    <source>
        <dbReference type="PIRNR" id="PIRNR000109"/>
    </source>
</evidence>
<evidence type="ECO:0000256" key="11">
    <source>
        <dbReference type="ARBA" id="ARBA00048640"/>
    </source>
</evidence>
<feature type="binding site" description="in other chain" evidence="14">
    <location>
        <position position="195"/>
    </location>
    <ligand>
        <name>substrate</name>
        <note>ligand shared between dimeric partners</note>
    </ligand>
</feature>
<feature type="binding site" description="in other chain" evidence="14">
    <location>
        <position position="265"/>
    </location>
    <ligand>
        <name>substrate</name>
        <note>ligand shared between dimeric partners</note>
    </ligand>
</feature>
<dbReference type="UniPathway" id="UPA00115">
    <property type="reaction ID" value="UER00410"/>
</dbReference>
<dbReference type="RefSeq" id="WP_164534137.1">
    <property type="nucleotide sequence ID" value="NZ_JAALFG010000002.1"/>
</dbReference>
<dbReference type="PIRSF" id="PIRSF000109">
    <property type="entry name" value="6PGD"/>
    <property type="match status" value="1"/>
</dbReference>
<sequence length="482" mass="51420">MATADIGLIGLAVMGSNLALNIAEKGYTVAVHNRSPGRIDEFVSEAKAQGLDGNTIPKYDLADFVQSVKAPRSIIIMVKAGKPVDDMIEQLLPHLEPGDAIIECGNSLYTDTQRRFDYLKPKNIGYLGVGVSGGEEEGARHGPSIMVGGSKEQWHNAEAVLTAIAAQFNGESCCAYLGEGGAGHFVKMIHNGIEYGDMQMIAEVYGVMRDGLGMTASECGDVFKKWNEGPLNSYLIEITGHVLHAVDADTKKPLVDLILDKAGQKGTGVWSAIVAQQMGVPATAIEGAVAARSISSRKAERVAAEGIYGRPNRVRSDVTLDDLEKALLAGKIVSYAQGFAVIAKASEEFGWSLPLATIAKIWRAGCIIRSRFLDQMASAYSKGDASNLLIVPDFVAIMKDAHPSLRKVVAGAAMGEFPMVCLSAALSYFDSYRQAQGTANLIQGQRDFFGAHGFEIEGRGGDLHGTWPSTLQNKAAAPVVEE</sequence>
<keyword evidence="7 12" id="KW-0521">NADP</keyword>
<dbReference type="Proteomes" id="UP000474802">
    <property type="component" value="Unassembled WGS sequence"/>
</dbReference>
<feature type="binding site" evidence="15">
    <location>
        <begin position="33"/>
        <end position="35"/>
    </location>
    <ligand>
        <name>NADP(+)</name>
        <dbReference type="ChEBI" id="CHEBI:58349"/>
    </ligand>
</feature>
<comment type="function">
    <text evidence="1 12">Catalyzes the oxidative decarboxylation of 6-phosphogluconate to ribulose 5-phosphate and CO(2), with concomitant reduction of NADP to NADPH.</text>
</comment>
<protein>
    <recommendedName>
        <fullName evidence="6 12">6-phosphogluconate dehydrogenase, decarboxylating</fullName>
        <ecNumber evidence="5 12">1.1.1.44</ecNumber>
    </recommendedName>
</protein>
<dbReference type="InterPro" id="IPR006184">
    <property type="entry name" value="6PGdom_BS"/>
</dbReference>
<gene>
    <name evidence="18" type="primary">gndA</name>
    <name evidence="18" type="ORF">G5575_09685</name>
</gene>
<dbReference type="GO" id="GO:0004616">
    <property type="term" value="F:phosphogluconate dehydrogenase (decarboxylating) activity"/>
    <property type="evidence" value="ECO:0007669"/>
    <property type="project" value="UniProtKB-EC"/>
</dbReference>
<evidence type="ECO:0000256" key="5">
    <source>
        <dbReference type="ARBA" id="ARBA00013011"/>
    </source>
</evidence>
<comment type="similarity">
    <text evidence="3 12 16">Belongs to the 6-phosphogluconate dehydrogenase family.</text>
</comment>
<organism evidence="18 19">
    <name type="scientific">Devosia aurantiaca</name>
    <dbReference type="NCBI Taxonomy" id="2714858"/>
    <lineage>
        <taxon>Bacteria</taxon>
        <taxon>Pseudomonadati</taxon>
        <taxon>Pseudomonadota</taxon>
        <taxon>Alphaproteobacteria</taxon>
        <taxon>Hyphomicrobiales</taxon>
        <taxon>Devosiaceae</taxon>
        <taxon>Devosia</taxon>
    </lineage>
</organism>